<dbReference type="GO" id="GO:0006729">
    <property type="term" value="P:tetrahydrobiopterin biosynthetic process"/>
    <property type="evidence" value="ECO:0007669"/>
    <property type="project" value="TreeGrafter"/>
</dbReference>
<comment type="similarity">
    <text evidence="5">Belongs to the short-chain dehydrogenases/reductases (SDR) family.</text>
</comment>
<reference evidence="6 7" key="1">
    <citation type="submission" date="2019-08" db="EMBL/GenBank/DDBJ databases">
        <title>Amphibian skin-associated Pigmentiphaga: genome sequence and occurrence across geography and hosts.</title>
        <authorList>
            <person name="Bletz M.C."/>
            <person name="Bunk B."/>
            <person name="Sproeer C."/>
            <person name="Biwer P."/>
            <person name="Reiter S."/>
            <person name="Rabemananjara F.C.E."/>
            <person name="Schulz S."/>
            <person name="Overmann J."/>
            <person name="Vences M."/>
        </authorList>
    </citation>
    <scope>NUCLEOTIDE SEQUENCE [LARGE SCALE GENOMIC DNA]</scope>
    <source>
        <strain evidence="6 7">Mada1488</strain>
    </source>
</reference>
<dbReference type="GO" id="GO:0004757">
    <property type="term" value="F:sepiapterin reductase (NADP+) activity"/>
    <property type="evidence" value="ECO:0007669"/>
    <property type="project" value="TreeGrafter"/>
</dbReference>
<evidence type="ECO:0000313" key="7">
    <source>
        <dbReference type="Proteomes" id="UP000325161"/>
    </source>
</evidence>
<proteinExistence type="inferred from homology"/>
<dbReference type="InterPro" id="IPR002347">
    <property type="entry name" value="SDR_fam"/>
</dbReference>
<keyword evidence="3" id="KW-0521">NADP</keyword>
<gene>
    <name evidence="6" type="ORF">FXN63_08760</name>
</gene>
<name>A0A5C0AWB3_9BURK</name>
<comment type="subcellular location">
    <subcellularLocation>
        <location evidence="1">Cytoplasm</location>
    </subcellularLocation>
</comment>
<dbReference type="Proteomes" id="UP000325161">
    <property type="component" value="Chromosome"/>
</dbReference>
<organism evidence="6 7">
    <name type="scientific">Pigmentiphaga aceris</name>
    <dbReference type="NCBI Taxonomy" id="1940612"/>
    <lineage>
        <taxon>Bacteria</taxon>
        <taxon>Pseudomonadati</taxon>
        <taxon>Pseudomonadota</taxon>
        <taxon>Betaproteobacteria</taxon>
        <taxon>Burkholderiales</taxon>
        <taxon>Alcaligenaceae</taxon>
        <taxon>Pigmentiphaga</taxon>
    </lineage>
</organism>
<protein>
    <submittedName>
        <fullName evidence="6">SDR family NAD(P)-dependent oxidoreductase</fullName>
    </submittedName>
</protein>
<keyword evidence="2" id="KW-0963">Cytoplasm</keyword>
<dbReference type="KEGG" id="pacr:FXN63_08760"/>
<sequence>MPHTVVVLTGASRGLGASMARAFAAPGVHLITLARGTDASLRADVEAKGATLDAQVVDLSDAATLDRNICTVIAAMPRAAERYVLINNAGAVAPVAQAGNFETADVATAFTLNVTALIMLTSRFLSATEALNADRRIVNISSGAGRAAKSGWSVYCATKAAVDMFSKSVKLEQVEHGEHGARIVSLAPGVVDTDMQVAIRSATPEQFPSVNAFQDMKETGKLATPDSVAAKIVAYVARDDFGSIEIDDIRNY</sequence>
<dbReference type="PANTHER" id="PTHR44085:SF2">
    <property type="entry name" value="SEPIAPTERIN REDUCTASE"/>
    <property type="match status" value="1"/>
</dbReference>
<keyword evidence="7" id="KW-1185">Reference proteome</keyword>
<evidence type="ECO:0000256" key="5">
    <source>
        <dbReference type="RuleBase" id="RU000363"/>
    </source>
</evidence>
<evidence type="ECO:0000256" key="4">
    <source>
        <dbReference type="ARBA" id="ARBA00023002"/>
    </source>
</evidence>
<evidence type="ECO:0000256" key="3">
    <source>
        <dbReference type="ARBA" id="ARBA00022857"/>
    </source>
</evidence>
<dbReference type="PRINTS" id="PR00080">
    <property type="entry name" value="SDRFAMILY"/>
</dbReference>
<evidence type="ECO:0000313" key="6">
    <source>
        <dbReference type="EMBL" id="QEI05924.1"/>
    </source>
</evidence>
<evidence type="ECO:0000256" key="1">
    <source>
        <dbReference type="ARBA" id="ARBA00004496"/>
    </source>
</evidence>
<evidence type="ECO:0000256" key="2">
    <source>
        <dbReference type="ARBA" id="ARBA00022490"/>
    </source>
</evidence>
<dbReference type="Pfam" id="PF00106">
    <property type="entry name" value="adh_short"/>
    <property type="match status" value="1"/>
</dbReference>
<dbReference type="EMBL" id="CP043046">
    <property type="protein sequence ID" value="QEI05924.1"/>
    <property type="molecule type" value="Genomic_DNA"/>
</dbReference>
<dbReference type="InterPro" id="IPR051721">
    <property type="entry name" value="Biopterin_syn/organic_redct"/>
</dbReference>
<keyword evidence="4" id="KW-0560">Oxidoreductase</keyword>
<dbReference type="RefSeq" id="WP_148814307.1">
    <property type="nucleotide sequence ID" value="NZ_CP043046.1"/>
</dbReference>
<dbReference type="Gene3D" id="3.40.50.720">
    <property type="entry name" value="NAD(P)-binding Rossmann-like Domain"/>
    <property type="match status" value="1"/>
</dbReference>
<dbReference type="PRINTS" id="PR00081">
    <property type="entry name" value="GDHRDH"/>
</dbReference>
<dbReference type="AlphaFoldDB" id="A0A5C0AWB3"/>
<dbReference type="InterPro" id="IPR036291">
    <property type="entry name" value="NAD(P)-bd_dom_sf"/>
</dbReference>
<dbReference type="GO" id="GO:0005737">
    <property type="term" value="C:cytoplasm"/>
    <property type="evidence" value="ECO:0007669"/>
    <property type="project" value="UniProtKB-SubCell"/>
</dbReference>
<dbReference type="SUPFAM" id="SSF51735">
    <property type="entry name" value="NAD(P)-binding Rossmann-fold domains"/>
    <property type="match status" value="1"/>
</dbReference>
<accession>A0A5C0AWB3</accession>
<dbReference type="PANTHER" id="PTHR44085">
    <property type="entry name" value="SEPIAPTERIN REDUCTASE"/>
    <property type="match status" value="1"/>
</dbReference>
<dbReference type="OrthoDB" id="9794387at2"/>